<organism evidence="1 2">
    <name type="scientific">Streptomyces scopuliridis</name>
    <dbReference type="NCBI Taxonomy" id="452529"/>
    <lineage>
        <taxon>Bacteria</taxon>
        <taxon>Bacillati</taxon>
        <taxon>Actinomycetota</taxon>
        <taxon>Actinomycetes</taxon>
        <taxon>Kitasatosporales</taxon>
        <taxon>Streptomycetaceae</taxon>
        <taxon>Streptomyces</taxon>
    </lineage>
</organism>
<proteinExistence type="predicted"/>
<dbReference type="EMBL" id="CP109109">
    <property type="protein sequence ID" value="WSB98158.1"/>
    <property type="molecule type" value="Genomic_DNA"/>
</dbReference>
<protein>
    <submittedName>
        <fullName evidence="1">Uncharacterized protein</fullName>
    </submittedName>
</protein>
<evidence type="ECO:0000313" key="1">
    <source>
        <dbReference type="EMBL" id="WSB98158.1"/>
    </source>
</evidence>
<keyword evidence="2" id="KW-1185">Reference proteome</keyword>
<reference evidence="1" key="1">
    <citation type="submission" date="2022-10" db="EMBL/GenBank/DDBJ databases">
        <title>The complete genomes of actinobacterial strains from the NBC collection.</title>
        <authorList>
            <person name="Joergensen T.S."/>
            <person name="Alvarez Arevalo M."/>
            <person name="Sterndorff E.B."/>
            <person name="Faurdal D."/>
            <person name="Vuksanovic O."/>
            <person name="Mourched A.-S."/>
            <person name="Charusanti P."/>
            <person name="Shaw S."/>
            <person name="Blin K."/>
            <person name="Weber T."/>
        </authorList>
    </citation>
    <scope>NUCLEOTIDE SEQUENCE</scope>
    <source>
        <strain evidence="1">NBC 01771</strain>
    </source>
</reference>
<evidence type="ECO:0000313" key="2">
    <source>
        <dbReference type="Proteomes" id="UP001348369"/>
    </source>
</evidence>
<dbReference type="Proteomes" id="UP001348369">
    <property type="component" value="Chromosome"/>
</dbReference>
<gene>
    <name evidence="1" type="ORF">OG835_14760</name>
</gene>
<sequence>MALDDPRATRSCDESAASRQDVDAAKLVGDERLPCGRLVSHVWRQARAPIDQNDPHTADCVFCRQAVEGLTALDNTTRTFRAEHLSAHTVARRVMRAVRAEVRFGRLLPLDDPAQELRIAETAAAKVLRGAADRVPGVRAASCRLSPDDGSTKVTITMTLAMTLDQPLPGRATAVRRAVAYAAAQGLGLAVSGIDLRIVSVLEPLTPTASAEPAERKRS</sequence>
<name>A0ACD4ZIZ4_9ACTN</name>
<accession>A0ACD4ZIZ4</accession>